<name>A0A0M4TMH0_9BACT</name>
<dbReference type="InterPro" id="IPR001387">
    <property type="entry name" value="Cro/C1-type_HTH"/>
</dbReference>
<dbReference type="PROSITE" id="PS50943">
    <property type="entry name" value="HTH_CROC1"/>
    <property type="match status" value="1"/>
</dbReference>
<dbReference type="Pfam" id="PF01381">
    <property type="entry name" value="HTH_3"/>
    <property type="match status" value="1"/>
</dbReference>
<dbReference type="Gene3D" id="2.10.109.10">
    <property type="entry name" value="Umud Fragment, subunit A"/>
    <property type="match status" value="1"/>
</dbReference>
<dbReference type="CDD" id="cd06529">
    <property type="entry name" value="S24_LexA-like"/>
    <property type="match status" value="1"/>
</dbReference>
<evidence type="ECO:0000256" key="3">
    <source>
        <dbReference type="ARBA" id="ARBA00023163"/>
    </source>
</evidence>
<proteinExistence type="predicted"/>
<dbReference type="Pfam" id="PF00717">
    <property type="entry name" value="Peptidase_S24"/>
    <property type="match status" value="1"/>
</dbReference>
<dbReference type="GeneID" id="31612753"/>
<dbReference type="PANTHER" id="PTHR40661:SF3">
    <property type="entry name" value="FELS-1 PROPHAGE TRANSCRIPTIONAL REGULATOR"/>
    <property type="match status" value="1"/>
</dbReference>
<evidence type="ECO:0000256" key="2">
    <source>
        <dbReference type="ARBA" id="ARBA00023125"/>
    </source>
</evidence>
<dbReference type="KEGG" id="ccoc:CCON33237_1120"/>
<protein>
    <submittedName>
        <fullName evidence="5">Putative transcriptional regulator, XRE family (Peptidase S24 LexA-like domain)</fullName>
    </submittedName>
</protein>
<dbReference type="InterPro" id="IPR015927">
    <property type="entry name" value="Peptidase_S24_S26A/B/C"/>
</dbReference>
<evidence type="ECO:0000313" key="5">
    <source>
        <dbReference type="EMBL" id="ALF47794.1"/>
    </source>
</evidence>
<organism evidence="5 6">
    <name type="scientific">Campylobacter concisus</name>
    <dbReference type="NCBI Taxonomy" id="199"/>
    <lineage>
        <taxon>Bacteria</taxon>
        <taxon>Pseudomonadati</taxon>
        <taxon>Campylobacterota</taxon>
        <taxon>Epsilonproteobacteria</taxon>
        <taxon>Campylobacterales</taxon>
        <taxon>Campylobacteraceae</taxon>
        <taxon>Campylobacter</taxon>
    </lineage>
</organism>
<evidence type="ECO:0000259" key="4">
    <source>
        <dbReference type="PROSITE" id="PS50943"/>
    </source>
</evidence>
<keyword evidence="2" id="KW-0238">DNA-binding</keyword>
<dbReference type="PANTHER" id="PTHR40661">
    <property type="match status" value="1"/>
</dbReference>
<reference evidence="6" key="1">
    <citation type="submission" date="2015-08" db="EMBL/GenBank/DDBJ databases">
        <title>Comparative genomics of the Campylobacter concisus group.</title>
        <authorList>
            <person name="Miller W.G."/>
            <person name="Yee E."/>
            <person name="Chapman M.H."/>
            <person name="Huynh S."/>
            <person name="Bono J.L."/>
            <person name="On S.L.W."/>
            <person name="St Leger J."/>
            <person name="Foster G."/>
            <person name="Parker C.T."/>
        </authorList>
    </citation>
    <scope>NUCLEOTIDE SEQUENCE [LARGE SCALE GENOMIC DNA]</scope>
    <source>
        <strain evidence="6">ATCC 33237</strain>
    </source>
</reference>
<evidence type="ECO:0000256" key="1">
    <source>
        <dbReference type="ARBA" id="ARBA00023015"/>
    </source>
</evidence>
<dbReference type="GO" id="GO:0003677">
    <property type="term" value="F:DNA binding"/>
    <property type="evidence" value="ECO:0007669"/>
    <property type="project" value="UniProtKB-KW"/>
</dbReference>
<dbReference type="RefSeq" id="WP_081004441.1">
    <property type="nucleotide sequence ID" value="NZ_CP012541.1"/>
</dbReference>
<sequence length="247" mass="27751">MDLSTRLKELRLEKQWTQADLAKFSGVSIDSIKGYEAGKTKNITIENLNKIALAFNLTPTNFYTGNMSPNMSPKNNNSVSQYVSQTQNLSSNLSISPTNLKNSQIEQLKEDQILICELSSKVGAGESVDINGIEVYDTTKLVPFSQMLFKTRLKNTNNLRCMQVEGYSMVPMLYPDSWVIADVTARFEGDGLYIINFCGNFMVKLLQKSPDGVLHIISINKDYQSYEIDEDSNVEVYIVGKVLRCVI</sequence>
<feature type="domain" description="HTH cro/C1-type" evidence="4">
    <location>
        <begin position="7"/>
        <end position="62"/>
    </location>
</feature>
<dbReference type="CDD" id="cd00093">
    <property type="entry name" value="HTH_XRE"/>
    <property type="match status" value="1"/>
</dbReference>
<keyword evidence="1" id="KW-0805">Transcription regulation</keyword>
<dbReference type="EMBL" id="CP012541">
    <property type="protein sequence ID" value="ALF47794.1"/>
    <property type="molecule type" value="Genomic_DNA"/>
</dbReference>
<dbReference type="AlphaFoldDB" id="A0A0M4TMH0"/>
<evidence type="ECO:0000313" key="6">
    <source>
        <dbReference type="Proteomes" id="UP000066049"/>
    </source>
</evidence>
<dbReference type="SMART" id="SM00530">
    <property type="entry name" value="HTH_XRE"/>
    <property type="match status" value="1"/>
</dbReference>
<dbReference type="Gene3D" id="1.10.260.40">
    <property type="entry name" value="lambda repressor-like DNA-binding domains"/>
    <property type="match status" value="1"/>
</dbReference>
<dbReference type="InterPro" id="IPR036286">
    <property type="entry name" value="LexA/Signal_pep-like_sf"/>
</dbReference>
<dbReference type="InterPro" id="IPR010982">
    <property type="entry name" value="Lambda_DNA-bd_dom_sf"/>
</dbReference>
<dbReference type="SUPFAM" id="SSF51306">
    <property type="entry name" value="LexA/Signal peptidase"/>
    <property type="match status" value="1"/>
</dbReference>
<accession>A0A0M4TMH0</accession>
<dbReference type="SUPFAM" id="SSF47413">
    <property type="entry name" value="lambda repressor-like DNA-binding domains"/>
    <property type="match status" value="1"/>
</dbReference>
<dbReference type="Proteomes" id="UP000066049">
    <property type="component" value="Chromosome"/>
</dbReference>
<dbReference type="InterPro" id="IPR039418">
    <property type="entry name" value="LexA-like"/>
</dbReference>
<keyword evidence="3" id="KW-0804">Transcription</keyword>
<gene>
    <name evidence="5" type="ORF">CCON33237_1120</name>
</gene>
<dbReference type="PATRIC" id="fig|199.248.peg.1161"/>